<sequence>MRKWNNAIVLTTLFFICSYQSVSAQMTDVKYIDVPNHHWAKNEIMQLDEMKVITGNFDMQFHPETPLTKGQAAVSLSKIFGSKFIDKSYGFSDIAWGSDKARFALTAVENGWIQPSERGVFGFDEPLTKTELWNSLITAFDMEKDFAKVLSTSWPSSSDRATLQNIPVYTFPQVEEYLHYGDSIVSRAYFSKALHRILVETNRIKHTKQFTLTAPEESVAYSKSVPGNHLGSVPFSTHPLYLRSEEAFEYKDFTQINYGFSRDSTYTYAVGTDGAEIKLTVRELPNEDVFVFSELNNPTDATITVEVLQKEEDIARFNLFRYDRYPLMRENTDLTDADMTTYPTGLLRFIKTDGSVEERMIGQAYLSKQLSLRYDNDEQSVSRELIEEQENFTYALAGKTLLSSYTLQADSGEIADHWYVDSDEPLFNSKNDIFKWMRETSQNHKKRNNWYTADGSYNKLADSTEPMPVSGQNYGRTLLMLKEDRALTLYHENKGRYFENLVYNAFVNLKNFKQDKAYWETEVTSTYLKNLYDIHAPFIDTRFNEQIALFYYNIGGEFGIPSANEPLRNYADLLVSQQRKGNINRVASDAYYIADYFPIKQKVTTHTSMNHALGGMNILLLSYQEFGDWQYLETARNIQRAIVYQKDKWIRDNGDIWYKISPESTFEGDDYKHLTLEDLIESYQLWQQIDPSYLPTLEQLIISKATFLSNEKLGYTTKIKKGLKEIGLYEYLPDGDEVTDAL</sequence>
<evidence type="ECO:0000313" key="3">
    <source>
        <dbReference type="EMBL" id="ARF14573.1"/>
    </source>
</evidence>
<keyword evidence="4" id="KW-1185">Reference proteome</keyword>
<proteinExistence type="predicted"/>
<dbReference type="PROSITE" id="PS51272">
    <property type="entry name" value="SLH"/>
    <property type="match status" value="1"/>
</dbReference>
<name>A0ABM6JWA8_SPOUR</name>
<feature type="chain" id="PRO_5046886433" description="SLH domain-containing protein" evidence="1">
    <location>
        <begin position="25"/>
        <end position="742"/>
    </location>
</feature>
<evidence type="ECO:0000259" key="2">
    <source>
        <dbReference type="PROSITE" id="PS51272"/>
    </source>
</evidence>
<organism evidence="3 4">
    <name type="scientific">Sporosarcina ureae</name>
    <dbReference type="NCBI Taxonomy" id="1571"/>
    <lineage>
        <taxon>Bacteria</taxon>
        <taxon>Bacillati</taxon>
        <taxon>Bacillota</taxon>
        <taxon>Bacilli</taxon>
        <taxon>Bacillales</taxon>
        <taxon>Caryophanaceae</taxon>
        <taxon>Sporosarcina</taxon>
    </lineage>
</organism>
<keyword evidence="1" id="KW-0732">Signal</keyword>
<reference evidence="3 4" key="1">
    <citation type="submission" date="2016-04" db="EMBL/GenBank/DDBJ databases">
        <title>Comparative Genomics and Epigenetics of Sporosarcina ureae.</title>
        <authorList>
            <person name="Oliver A.S."/>
            <person name="Cooper K.K."/>
        </authorList>
    </citation>
    <scope>NUCLEOTIDE SEQUENCE [LARGE SCALE GENOMIC DNA]</scope>
    <source>
        <strain evidence="3 4">S204</strain>
    </source>
</reference>
<gene>
    <name evidence="3" type="ORF">SporoS204_10695</name>
</gene>
<evidence type="ECO:0000256" key="1">
    <source>
        <dbReference type="SAM" id="SignalP"/>
    </source>
</evidence>
<evidence type="ECO:0000313" key="4">
    <source>
        <dbReference type="Proteomes" id="UP000192486"/>
    </source>
</evidence>
<dbReference type="Proteomes" id="UP000192486">
    <property type="component" value="Chromosome"/>
</dbReference>
<dbReference type="EMBL" id="CP015108">
    <property type="protein sequence ID" value="ARF14573.1"/>
    <property type="molecule type" value="Genomic_DNA"/>
</dbReference>
<accession>A0ABM6JWA8</accession>
<feature type="domain" description="SLH" evidence="2">
    <location>
        <begin position="27"/>
        <end position="90"/>
    </location>
</feature>
<protein>
    <recommendedName>
        <fullName evidence="2">SLH domain-containing protein</fullName>
    </recommendedName>
</protein>
<dbReference type="RefSeq" id="WP_051210599.1">
    <property type="nucleotide sequence ID" value="NZ_CP015108.1"/>
</dbReference>
<feature type="signal peptide" evidence="1">
    <location>
        <begin position="1"/>
        <end position="24"/>
    </location>
</feature>
<dbReference type="InterPro" id="IPR001119">
    <property type="entry name" value="SLH_dom"/>
</dbReference>
<dbReference type="Pfam" id="PF00395">
    <property type="entry name" value="SLH"/>
    <property type="match status" value="1"/>
</dbReference>